<sequence length="147" mass="15952">MKENFMLNLNLNHNAGHELDTRYLKRGDAENKNTLLPLAALRNAWKLQFPNSHGPSSLGLNSSSSLGSNSLNFSMLVANPSIVMVLMRTVSPTKVSCSATDMKASLIISMARSSLISHGVSNCKLVKPIRLSNIGWMVSQAEPATLK</sequence>
<accession>A0A1A9UHB9</accession>
<protein>
    <submittedName>
        <fullName evidence="1">Uncharacterized protein</fullName>
    </submittedName>
</protein>
<organism evidence="1 2">
    <name type="scientific">Glossina austeni</name>
    <name type="common">Savannah tsetse fly</name>
    <dbReference type="NCBI Taxonomy" id="7395"/>
    <lineage>
        <taxon>Eukaryota</taxon>
        <taxon>Metazoa</taxon>
        <taxon>Ecdysozoa</taxon>
        <taxon>Arthropoda</taxon>
        <taxon>Hexapoda</taxon>
        <taxon>Insecta</taxon>
        <taxon>Pterygota</taxon>
        <taxon>Neoptera</taxon>
        <taxon>Endopterygota</taxon>
        <taxon>Diptera</taxon>
        <taxon>Brachycera</taxon>
        <taxon>Muscomorpha</taxon>
        <taxon>Hippoboscoidea</taxon>
        <taxon>Glossinidae</taxon>
        <taxon>Glossina</taxon>
    </lineage>
</organism>
<keyword evidence="2" id="KW-1185">Reference proteome</keyword>
<name>A0A1A9UHB9_GLOAU</name>
<evidence type="ECO:0000313" key="1">
    <source>
        <dbReference type="EnsemblMetazoa" id="GAUT004888-PA"/>
    </source>
</evidence>
<dbReference type="VEuPathDB" id="VectorBase:GAUT004888"/>
<dbReference type="Proteomes" id="UP000078200">
    <property type="component" value="Unassembled WGS sequence"/>
</dbReference>
<evidence type="ECO:0000313" key="2">
    <source>
        <dbReference type="Proteomes" id="UP000078200"/>
    </source>
</evidence>
<dbReference type="AlphaFoldDB" id="A0A1A9UHB9"/>
<reference evidence="1" key="1">
    <citation type="submission" date="2020-05" db="UniProtKB">
        <authorList>
            <consortium name="EnsemblMetazoa"/>
        </authorList>
    </citation>
    <scope>IDENTIFICATION</scope>
    <source>
        <strain evidence="1">TTRI</strain>
    </source>
</reference>
<proteinExistence type="predicted"/>
<dbReference type="EnsemblMetazoa" id="GAUT004888-RA">
    <property type="protein sequence ID" value="GAUT004888-PA"/>
    <property type="gene ID" value="GAUT004888"/>
</dbReference>